<keyword evidence="3" id="KW-0472">Membrane</keyword>
<name>A0A832MML0_9THEM</name>
<keyword evidence="3" id="KW-1133">Transmembrane helix</keyword>
<evidence type="ECO:0000256" key="1">
    <source>
        <dbReference type="SAM" id="Coils"/>
    </source>
</evidence>
<protein>
    <submittedName>
        <fullName evidence="4">Uncharacterized protein</fullName>
    </submittedName>
</protein>
<feature type="coiled-coil region" evidence="1">
    <location>
        <begin position="274"/>
        <end position="321"/>
    </location>
</feature>
<keyword evidence="1" id="KW-0175">Coiled coil</keyword>
<keyword evidence="3" id="KW-0812">Transmembrane</keyword>
<feature type="compositionally biased region" description="Basic and acidic residues" evidence="2">
    <location>
        <begin position="1"/>
        <end position="17"/>
    </location>
</feature>
<reference evidence="4" key="1">
    <citation type="journal article" date="2020" name="mSystems">
        <title>Genome- and Community-Level Interaction Insights into Carbon Utilization and Element Cycling Functions of Hydrothermarchaeota in Hydrothermal Sediment.</title>
        <authorList>
            <person name="Zhou Z."/>
            <person name="Liu Y."/>
            <person name="Xu W."/>
            <person name="Pan J."/>
            <person name="Luo Z.H."/>
            <person name="Li M."/>
        </authorList>
    </citation>
    <scope>NUCLEOTIDE SEQUENCE [LARGE SCALE GENOMIC DNA]</scope>
    <source>
        <strain evidence="4">SpSt-86</strain>
    </source>
</reference>
<comment type="caution">
    <text evidence="4">The sequence shown here is derived from an EMBL/GenBank/DDBJ whole genome shotgun (WGS) entry which is preliminary data.</text>
</comment>
<sequence length="433" mass="50170">MKENEREKDPQDQEGESHITNQKEPVISKLTVVVLMILCSASVATSLLALLMLNHFIGATRLAIIRPRDDGSLVRDIIKQADLRLSSSDYETAHLMILNSLKIFPDNAELLNEYDKILSAVISNVDNPQAVFGILNDGETLIIKFMSEAEPSHFLSLNRILKLIRDKRSKYLENMVKYIRKLEEEGNTDRVNLLIRNFLHVFSSSRELTDNIVDLLLKRLERLSALENPSLNLAYVTLEMAVSLEERFALNAVDSTSIKDRIDRINELISDIERKELNKEVDSLCSELEREQLQPYPDMDEAELSAKVQNLLAKAQRLINNPLLENSDRERIYEGMYNVQKAMQKTLEEKSLRNLKDYNRWALEILKVYSQNWKDSQIQQYAKELGQIDTRYLFPEVNVYYNWVLSKIVEKLKKENDLKVFVDTMFNQGKRSP</sequence>
<gene>
    <name evidence="4" type="ORF">ENW55_02760</name>
</gene>
<proteinExistence type="predicted"/>
<dbReference type="EMBL" id="DTKQ01000025">
    <property type="protein sequence ID" value="HGZ78889.1"/>
    <property type="molecule type" value="Genomic_DNA"/>
</dbReference>
<feature type="transmembrane region" description="Helical" evidence="3">
    <location>
        <begin position="30"/>
        <end position="53"/>
    </location>
</feature>
<feature type="region of interest" description="Disordered" evidence="2">
    <location>
        <begin position="1"/>
        <end position="20"/>
    </location>
</feature>
<dbReference type="AlphaFoldDB" id="A0A832MML0"/>
<evidence type="ECO:0000256" key="2">
    <source>
        <dbReference type="SAM" id="MobiDB-lite"/>
    </source>
</evidence>
<accession>A0A832MML0</accession>
<evidence type="ECO:0000256" key="3">
    <source>
        <dbReference type="SAM" id="Phobius"/>
    </source>
</evidence>
<organism evidence="4">
    <name type="scientific">Pseudothermotoga hypogea</name>
    <dbReference type="NCBI Taxonomy" id="57487"/>
    <lineage>
        <taxon>Bacteria</taxon>
        <taxon>Thermotogati</taxon>
        <taxon>Thermotogota</taxon>
        <taxon>Thermotogae</taxon>
        <taxon>Thermotogales</taxon>
        <taxon>Thermotogaceae</taxon>
        <taxon>Pseudothermotoga</taxon>
    </lineage>
</organism>
<evidence type="ECO:0000313" key="4">
    <source>
        <dbReference type="EMBL" id="HGZ78889.1"/>
    </source>
</evidence>